<dbReference type="OrthoDB" id="6133115at2759"/>
<dbReference type="Gene3D" id="1.20.1250.20">
    <property type="entry name" value="MFS general substrate transporter like domains"/>
    <property type="match status" value="1"/>
</dbReference>
<gene>
    <name evidence="10" type="ORF">RAG0_03859</name>
</gene>
<feature type="domain" description="Major facilitator superfamily (MFS) profile" evidence="9">
    <location>
        <begin position="62"/>
        <end position="522"/>
    </location>
</feature>
<reference evidence="11" key="1">
    <citation type="submission" date="2016-03" db="EMBL/GenBank/DDBJ databases">
        <authorList>
            <person name="Guldener U."/>
        </authorList>
    </citation>
    <scope>NUCLEOTIDE SEQUENCE [LARGE SCALE GENOMIC DNA]</scope>
    <source>
        <strain evidence="11">04CH-RAC-A.6.1</strain>
    </source>
</reference>
<evidence type="ECO:0000259" key="9">
    <source>
        <dbReference type="PROSITE" id="PS50850"/>
    </source>
</evidence>
<proteinExistence type="inferred from homology"/>
<evidence type="ECO:0000256" key="3">
    <source>
        <dbReference type="ARBA" id="ARBA00022448"/>
    </source>
</evidence>
<evidence type="ECO:0000256" key="4">
    <source>
        <dbReference type="ARBA" id="ARBA00022692"/>
    </source>
</evidence>
<feature type="transmembrane region" description="Helical" evidence="8">
    <location>
        <begin position="189"/>
        <end position="208"/>
    </location>
</feature>
<dbReference type="EMBL" id="FJUX01000016">
    <property type="protein sequence ID" value="CZS93693.1"/>
    <property type="molecule type" value="Genomic_DNA"/>
</dbReference>
<keyword evidence="5 8" id="KW-1133">Transmembrane helix</keyword>
<keyword evidence="4 8" id="KW-0812">Transmembrane</keyword>
<keyword evidence="6 8" id="KW-0472">Membrane</keyword>
<accession>A0A1E1K6I5</accession>
<sequence length="567" mass="62246">MADISEKHMDHHVAEHDEHDYSLDKGQVVASKVLIGDETFNSAMLKEPPHPRNWIAIQLYLISVVGFCCSTSNGFDSSLFGNLLSQDNFKEFFSVGSVGIGAGIVSSMTQIGGVAALPFIGPAIDTFGRRVGMFIGASIIIIGVIIQGTVINTNNTSQFMGGRFFMGMGVSIIASAGPCYVVEISHPAYRGIVTGFYNVFWPVGALVASSACRGCLSLSGHASWIVPIWLQAMFPGVVFLSAWFLPESPRWLYTNGKQEQAKAFLTKYHGNGNPESEWVKLQMWEYEAHLELDGADKRWWDYRALFKNRTSRYRLACNCVVSLFGQWAGNGVVSYFLSGVLGTAGITDTTTQNNLFVAMNAVQCIVSFTGSMFVDKIGRRPLLIWVNVACSICWIGVTAAASIVAPEVAARAAAKEAKVVYDASGDNKAASVATVAMIYIFQAVYSFGWTPLQALYPVEVLSFEMRAKGMAFSNLFVTCGTLVNQFGFPVALDKIQWKTYIVFLVWCLVQAAIIWYFIPETKNRTLEELDEIFSAKNPRKASTAKKQIHLDEHNNVVGVEDSNLNAL</sequence>
<evidence type="ECO:0000313" key="11">
    <source>
        <dbReference type="Proteomes" id="UP000178912"/>
    </source>
</evidence>
<feature type="transmembrane region" description="Helical" evidence="8">
    <location>
        <begin position="500"/>
        <end position="518"/>
    </location>
</feature>
<feature type="transmembrane region" description="Helical" evidence="8">
    <location>
        <begin position="95"/>
        <end position="119"/>
    </location>
</feature>
<feature type="transmembrane region" description="Helical" evidence="8">
    <location>
        <begin position="315"/>
        <end position="337"/>
    </location>
</feature>
<feature type="transmembrane region" description="Helical" evidence="8">
    <location>
        <begin position="382"/>
        <end position="405"/>
    </location>
</feature>
<dbReference type="InterPro" id="IPR005828">
    <property type="entry name" value="MFS_sugar_transport-like"/>
</dbReference>
<feature type="transmembrane region" description="Helical" evidence="8">
    <location>
        <begin position="131"/>
        <end position="151"/>
    </location>
</feature>
<evidence type="ECO:0000256" key="5">
    <source>
        <dbReference type="ARBA" id="ARBA00022989"/>
    </source>
</evidence>
<dbReference type="NCBIfam" id="TIGR00879">
    <property type="entry name" value="SP"/>
    <property type="match status" value="1"/>
</dbReference>
<dbReference type="GO" id="GO:0005351">
    <property type="term" value="F:carbohydrate:proton symporter activity"/>
    <property type="evidence" value="ECO:0007669"/>
    <property type="project" value="TreeGrafter"/>
</dbReference>
<feature type="transmembrane region" description="Helical" evidence="8">
    <location>
        <begin position="357"/>
        <end position="375"/>
    </location>
</feature>
<dbReference type="Proteomes" id="UP000178912">
    <property type="component" value="Unassembled WGS sequence"/>
</dbReference>
<keyword evidence="3 7" id="KW-0813">Transport</keyword>
<evidence type="ECO:0000256" key="7">
    <source>
        <dbReference type="RuleBase" id="RU003346"/>
    </source>
</evidence>
<protein>
    <submittedName>
        <fullName evidence="10">Related to lactose permease</fullName>
    </submittedName>
</protein>
<feature type="transmembrane region" description="Helical" evidence="8">
    <location>
        <begin position="163"/>
        <end position="182"/>
    </location>
</feature>
<feature type="transmembrane region" description="Helical" evidence="8">
    <location>
        <begin position="54"/>
        <end position="75"/>
    </location>
</feature>
<feature type="transmembrane region" description="Helical" evidence="8">
    <location>
        <begin position="469"/>
        <end position="488"/>
    </location>
</feature>
<dbReference type="PANTHER" id="PTHR48022">
    <property type="entry name" value="PLASTIDIC GLUCOSE TRANSPORTER 4"/>
    <property type="match status" value="1"/>
</dbReference>
<dbReference type="Pfam" id="PF00083">
    <property type="entry name" value="Sugar_tr"/>
    <property type="match status" value="1"/>
</dbReference>
<dbReference type="PROSITE" id="PS50850">
    <property type="entry name" value="MFS"/>
    <property type="match status" value="1"/>
</dbReference>
<dbReference type="InterPro" id="IPR003663">
    <property type="entry name" value="Sugar/inositol_transpt"/>
</dbReference>
<keyword evidence="11" id="KW-1185">Reference proteome</keyword>
<organism evidence="10 11">
    <name type="scientific">Rhynchosporium agropyri</name>
    <dbReference type="NCBI Taxonomy" id="914238"/>
    <lineage>
        <taxon>Eukaryota</taxon>
        <taxon>Fungi</taxon>
        <taxon>Dikarya</taxon>
        <taxon>Ascomycota</taxon>
        <taxon>Pezizomycotina</taxon>
        <taxon>Leotiomycetes</taxon>
        <taxon>Helotiales</taxon>
        <taxon>Ploettnerulaceae</taxon>
        <taxon>Rhynchosporium</taxon>
    </lineage>
</organism>
<evidence type="ECO:0000256" key="6">
    <source>
        <dbReference type="ARBA" id="ARBA00023136"/>
    </source>
</evidence>
<evidence type="ECO:0000313" key="10">
    <source>
        <dbReference type="EMBL" id="CZS93693.1"/>
    </source>
</evidence>
<evidence type="ECO:0000256" key="1">
    <source>
        <dbReference type="ARBA" id="ARBA00004141"/>
    </source>
</evidence>
<comment type="subcellular location">
    <subcellularLocation>
        <location evidence="1">Membrane</location>
        <topology evidence="1">Multi-pass membrane protein</topology>
    </subcellularLocation>
</comment>
<dbReference type="PANTHER" id="PTHR48022:SF13">
    <property type="entry name" value="MAJOR FACILITATOR SUPERFAMILY (MFS) PROFILE DOMAIN-CONTAINING PROTEIN"/>
    <property type="match status" value="1"/>
</dbReference>
<dbReference type="InterPro" id="IPR050360">
    <property type="entry name" value="MFS_Sugar_Transporters"/>
</dbReference>
<dbReference type="GO" id="GO:0016020">
    <property type="term" value="C:membrane"/>
    <property type="evidence" value="ECO:0007669"/>
    <property type="project" value="UniProtKB-SubCell"/>
</dbReference>
<feature type="transmembrane region" description="Helical" evidence="8">
    <location>
        <begin position="228"/>
        <end position="245"/>
    </location>
</feature>
<evidence type="ECO:0000256" key="8">
    <source>
        <dbReference type="SAM" id="Phobius"/>
    </source>
</evidence>
<dbReference type="SUPFAM" id="SSF103473">
    <property type="entry name" value="MFS general substrate transporter"/>
    <property type="match status" value="1"/>
</dbReference>
<evidence type="ECO:0000256" key="2">
    <source>
        <dbReference type="ARBA" id="ARBA00010992"/>
    </source>
</evidence>
<dbReference type="InterPro" id="IPR036259">
    <property type="entry name" value="MFS_trans_sf"/>
</dbReference>
<dbReference type="FunFam" id="1.20.1250.20:FF:000217">
    <property type="entry name" value="MFS lactose permease, putative"/>
    <property type="match status" value="1"/>
</dbReference>
<feature type="transmembrane region" description="Helical" evidence="8">
    <location>
        <begin position="429"/>
        <end position="448"/>
    </location>
</feature>
<dbReference type="InterPro" id="IPR020846">
    <property type="entry name" value="MFS_dom"/>
</dbReference>
<dbReference type="AlphaFoldDB" id="A0A1E1K6I5"/>
<name>A0A1E1K6I5_9HELO</name>
<comment type="similarity">
    <text evidence="2 7">Belongs to the major facilitator superfamily. Sugar transporter (TC 2.A.1.1) family.</text>
</comment>